<dbReference type="InterPro" id="IPR041698">
    <property type="entry name" value="Methyltransf_25"/>
</dbReference>
<proteinExistence type="predicted"/>
<dbReference type="EMBL" id="CAACYJ010000040">
    <property type="protein sequence ID" value="VFB22397.1"/>
    <property type="molecule type" value="Genomic_DNA"/>
</dbReference>
<dbReference type="InterPro" id="IPR029063">
    <property type="entry name" value="SAM-dependent_MTases_sf"/>
</dbReference>
<evidence type="ECO:0000313" key="3">
    <source>
        <dbReference type="Proteomes" id="UP000330809"/>
    </source>
</evidence>
<sequence length="245" mass="27414">MTYLRQPWVHTRSAEFRWIHLFLRWPVTGVMIKKELELSDWEAYYQASEQRGQSPLLSRALNLISANEGSRQAVDLGCGAGMETRQLLAAGWDVLAIDREAGAIARTSALSQGVSGGRLATLACDFEQLTQLPASRLIHAGLALPFCRPEYFETLWRLVTAALEPGGVFVGHLFGERHGWAALAHMTFQTEAQARLLCGNLELHLLREFEQPGASLQGDIAWHRFDIIASKPQGDDKYRTEQRSL</sequence>
<evidence type="ECO:0000259" key="1">
    <source>
        <dbReference type="Pfam" id="PF13649"/>
    </source>
</evidence>
<keyword evidence="2" id="KW-0489">Methyltransferase</keyword>
<dbReference type="GO" id="GO:0032259">
    <property type="term" value="P:methylation"/>
    <property type="evidence" value="ECO:0007669"/>
    <property type="project" value="UniProtKB-KW"/>
</dbReference>
<dbReference type="Proteomes" id="UP000330809">
    <property type="component" value="Unassembled WGS sequence"/>
</dbReference>
<reference evidence="2 3" key="1">
    <citation type="submission" date="2019-02" db="EMBL/GenBank/DDBJ databases">
        <authorList>
            <consortium name="Pathogen Informatics"/>
        </authorList>
    </citation>
    <scope>NUCLEOTIDE SEQUENCE [LARGE SCALE GENOMIC DNA]</scope>
    <source>
        <strain evidence="2 3">3012STDY7103891</strain>
    </source>
</reference>
<organism evidence="2 3">
    <name type="scientific">Pseudomonas fragi</name>
    <dbReference type="NCBI Taxonomy" id="296"/>
    <lineage>
        <taxon>Bacteria</taxon>
        <taxon>Pseudomonadati</taxon>
        <taxon>Pseudomonadota</taxon>
        <taxon>Gammaproteobacteria</taxon>
        <taxon>Pseudomonadales</taxon>
        <taxon>Pseudomonadaceae</taxon>
        <taxon>Pseudomonas</taxon>
    </lineage>
</organism>
<accession>A0A449ISI6</accession>
<dbReference type="CDD" id="cd02440">
    <property type="entry name" value="AdoMet_MTases"/>
    <property type="match status" value="1"/>
</dbReference>
<dbReference type="Pfam" id="PF13649">
    <property type="entry name" value="Methyltransf_25"/>
    <property type="match status" value="1"/>
</dbReference>
<dbReference type="Gene3D" id="3.40.50.150">
    <property type="entry name" value="Vaccinia Virus protein VP39"/>
    <property type="match status" value="1"/>
</dbReference>
<dbReference type="GO" id="GO:0008168">
    <property type="term" value="F:methyltransferase activity"/>
    <property type="evidence" value="ECO:0007669"/>
    <property type="project" value="UniProtKB-KW"/>
</dbReference>
<evidence type="ECO:0000313" key="2">
    <source>
        <dbReference type="EMBL" id="VFB22397.1"/>
    </source>
</evidence>
<protein>
    <submittedName>
        <fullName evidence="2">Type 12 methyltransferase</fullName>
    </submittedName>
</protein>
<gene>
    <name evidence="2" type="ORF">NCTC10754_05087</name>
</gene>
<name>A0A449ISI6_PSEFR</name>
<feature type="domain" description="Methyltransferase" evidence="1">
    <location>
        <begin position="74"/>
        <end position="167"/>
    </location>
</feature>
<keyword evidence="2" id="KW-0808">Transferase</keyword>
<dbReference type="SUPFAM" id="SSF53335">
    <property type="entry name" value="S-adenosyl-L-methionine-dependent methyltransferases"/>
    <property type="match status" value="1"/>
</dbReference>
<dbReference type="AlphaFoldDB" id="A0A449ISI6"/>